<reference evidence="1" key="1">
    <citation type="submission" date="2013-12" db="EMBL/GenBank/DDBJ databases">
        <authorList>
            <person name="Omoto C.K."/>
            <person name="Sibley D."/>
            <person name="Venepally P."/>
            <person name="Hadjithomas M."/>
            <person name="Karamycheva S."/>
            <person name="Brunk B."/>
            <person name="Roos D."/>
            <person name="Caler E."/>
            <person name="Lorenzi H."/>
        </authorList>
    </citation>
    <scope>NUCLEOTIDE SEQUENCE</scope>
</reference>
<keyword evidence="2" id="KW-1185">Reference proteome</keyword>
<accession>A0A023B146</accession>
<name>A0A023B146_GRENI</name>
<dbReference type="Proteomes" id="UP000019763">
    <property type="component" value="Unassembled WGS sequence"/>
</dbReference>
<dbReference type="RefSeq" id="XP_011132255.1">
    <property type="nucleotide sequence ID" value="XM_011133953.1"/>
</dbReference>
<dbReference type="GeneID" id="22914677"/>
<dbReference type="InterPro" id="IPR006594">
    <property type="entry name" value="LisH"/>
</dbReference>
<sequence length="71" mass="7909">MGGPDFLRYNYKMETAVLNAAIAEYCRAQGLLKTRNALINEAACPDETKLPVPDILLKRWNAATTLQVSVR</sequence>
<comment type="caution">
    <text evidence="1">The sequence shown here is derived from an EMBL/GenBank/DDBJ whole genome shotgun (WGS) entry which is preliminary data.</text>
</comment>
<dbReference type="AlphaFoldDB" id="A0A023B146"/>
<evidence type="ECO:0000313" key="2">
    <source>
        <dbReference type="Proteomes" id="UP000019763"/>
    </source>
</evidence>
<organism evidence="1 2">
    <name type="scientific">Gregarina niphandrodes</name>
    <name type="common">Septate eugregarine</name>
    <dbReference type="NCBI Taxonomy" id="110365"/>
    <lineage>
        <taxon>Eukaryota</taxon>
        <taxon>Sar</taxon>
        <taxon>Alveolata</taxon>
        <taxon>Apicomplexa</taxon>
        <taxon>Conoidasida</taxon>
        <taxon>Gregarinasina</taxon>
        <taxon>Eugregarinorida</taxon>
        <taxon>Gregarinidae</taxon>
        <taxon>Gregarina</taxon>
    </lineage>
</organism>
<gene>
    <name evidence="1" type="ORF">GNI_133140</name>
</gene>
<dbReference type="EMBL" id="AFNH02000991">
    <property type="protein sequence ID" value="EZG46746.1"/>
    <property type="molecule type" value="Genomic_DNA"/>
</dbReference>
<evidence type="ECO:0000313" key="1">
    <source>
        <dbReference type="EMBL" id="EZG46746.1"/>
    </source>
</evidence>
<protein>
    <submittedName>
        <fullName evidence="1">Uncharacterized protein</fullName>
    </submittedName>
</protein>
<dbReference type="VEuPathDB" id="CryptoDB:GNI_133140"/>
<dbReference type="PROSITE" id="PS50896">
    <property type="entry name" value="LISH"/>
    <property type="match status" value="1"/>
</dbReference>
<proteinExistence type="predicted"/>